<dbReference type="Gene3D" id="3.40.50.10190">
    <property type="entry name" value="BRCT domain"/>
    <property type="match status" value="1"/>
</dbReference>
<dbReference type="CDD" id="cd06130">
    <property type="entry name" value="DNA_pol_III_epsilon_like"/>
    <property type="match status" value="1"/>
</dbReference>
<keyword evidence="2" id="KW-0540">Nuclease</keyword>
<dbReference type="InterPro" id="IPR001357">
    <property type="entry name" value="BRCT_dom"/>
</dbReference>
<dbReference type="Pfam" id="PF00929">
    <property type="entry name" value="RNase_T"/>
    <property type="match status" value="1"/>
</dbReference>
<dbReference type="InterPro" id="IPR012337">
    <property type="entry name" value="RNaseH-like_sf"/>
</dbReference>
<reference evidence="2 3" key="1">
    <citation type="submission" date="2023-04" db="EMBL/GenBank/DDBJ databases">
        <title>Funneling lignin-derived compounds into biodiesel using alkali-halophilic Citricoccus sp. P2.</title>
        <authorList>
            <person name="Luo C.-B."/>
        </authorList>
    </citation>
    <scope>NUCLEOTIDE SEQUENCE [LARGE SCALE GENOMIC DNA]</scope>
    <source>
        <strain evidence="2 3">P2</strain>
    </source>
</reference>
<evidence type="ECO:0000313" key="2">
    <source>
        <dbReference type="EMBL" id="WFP17712.1"/>
    </source>
</evidence>
<dbReference type="InterPro" id="IPR036420">
    <property type="entry name" value="BRCT_dom_sf"/>
</dbReference>
<dbReference type="RefSeq" id="WP_278159413.1">
    <property type="nucleotide sequence ID" value="NZ_CP121252.1"/>
</dbReference>
<feature type="domain" description="Exonuclease" evidence="1">
    <location>
        <begin position="10"/>
        <end position="176"/>
    </location>
</feature>
<dbReference type="GO" id="GO:0004527">
    <property type="term" value="F:exonuclease activity"/>
    <property type="evidence" value="ECO:0007669"/>
    <property type="project" value="UniProtKB-KW"/>
</dbReference>
<gene>
    <name evidence="2" type="ORF">P8192_06305</name>
</gene>
<dbReference type="InterPro" id="IPR036397">
    <property type="entry name" value="RNaseH_sf"/>
</dbReference>
<evidence type="ECO:0000313" key="3">
    <source>
        <dbReference type="Proteomes" id="UP001219037"/>
    </source>
</evidence>
<dbReference type="SUPFAM" id="SSF52113">
    <property type="entry name" value="BRCT domain"/>
    <property type="match status" value="1"/>
</dbReference>
<keyword evidence="2" id="KW-0378">Hydrolase</keyword>
<evidence type="ECO:0000259" key="1">
    <source>
        <dbReference type="SMART" id="SM00479"/>
    </source>
</evidence>
<keyword evidence="3" id="KW-1185">Reference proteome</keyword>
<dbReference type="CDD" id="cd17748">
    <property type="entry name" value="BRCT_DNA_ligase_like"/>
    <property type="match status" value="1"/>
</dbReference>
<dbReference type="Pfam" id="PF00533">
    <property type="entry name" value="BRCT"/>
    <property type="match status" value="1"/>
</dbReference>
<dbReference type="SMART" id="SM00479">
    <property type="entry name" value="EXOIII"/>
    <property type="match status" value="1"/>
</dbReference>
<protein>
    <submittedName>
        <fullName evidence="2">Exonuclease domain-containing protein</fullName>
    </submittedName>
</protein>
<dbReference type="SUPFAM" id="SSF53098">
    <property type="entry name" value="Ribonuclease H-like"/>
    <property type="match status" value="1"/>
</dbReference>
<dbReference type="PANTHER" id="PTHR30231:SF42">
    <property type="entry name" value="EXONUCLEASE"/>
    <property type="match status" value="1"/>
</dbReference>
<accession>A0ABY8HAR1</accession>
<dbReference type="Proteomes" id="UP001219037">
    <property type="component" value="Chromosome"/>
</dbReference>
<dbReference type="PANTHER" id="PTHR30231">
    <property type="entry name" value="DNA POLYMERASE III SUBUNIT EPSILON"/>
    <property type="match status" value="1"/>
</dbReference>
<organism evidence="2 3">
    <name type="scientific">Citricoccus muralis</name>
    <dbReference type="NCBI Taxonomy" id="169134"/>
    <lineage>
        <taxon>Bacteria</taxon>
        <taxon>Bacillati</taxon>
        <taxon>Actinomycetota</taxon>
        <taxon>Actinomycetes</taxon>
        <taxon>Micrococcales</taxon>
        <taxon>Micrococcaceae</taxon>
        <taxon>Citricoccus</taxon>
    </lineage>
</organism>
<sequence>MRLTQVPGLDFTAIDFETANGFRGSPCAVGVVRVRDGLAAETASWLMRPPAGFDRFDPRNVRIHGITEDQVADQPRFGEMFAELQDFIGDDAVVAHNAGFDVGVIESALEVSGVDVPEMHFGCSLMLARKSYSLTSYALPSASAEAGFTLDHHHDALADAQACAAIVQDIGRRQTTDETTQVPAAGHRDLATVLSAAGLSLRTLAAHPAGQNESRPTIQARGMSDYFDATVALPRGTRLPDLMRWPDEGTNPQPNPDADPAHPLHGQLVVFTGNLGMPRQEAKHKVAHYGASTANRVTAATTVLVVGDGFRPEHLHSTGASRGTSKAIGHRKMRDALARRDRGQQLSILSEPELLQMLDMNWPAASAV</sequence>
<dbReference type="Gene3D" id="3.30.420.10">
    <property type="entry name" value="Ribonuclease H-like superfamily/Ribonuclease H"/>
    <property type="match status" value="1"/>
</dbReference>
<dbReference type="EMBL" id="CP121252">
    <property type="protein sequence ID" value="WFP17712.1"/>
    <property type="molecule type" value="Genomic_DNA"/>
</dbReference>
<name>A0ABY8HAR1_9MICC</name>
<dbReference type="InterPro" id="IPR013520">
    <property type="entry name" value="Ribonucl_H"/>
</dbReference>
<proteinExistence type="predicted"/>
<keyword evidence="2" id="KW-0269">Exonuclease</keyword>